<keyword evidence="2" id="KW-0456">Lyase</keyword>
<dbReference type="InterPro" id="IPR007357">
    <property type="entry name" value="PhrB-like"/>
</dbReference>
<dbReference type="Pfam" id="PF04244">
    <property type="entry name" value="DPRP"/>
    <property type="match status" value="1"/>
</dbReference>
<dbReference type="InterPro" id="IPR036134">
    <property type="entry name" value="Crypto/Photolyase_FAD-like_sf"/>
</dbReference>
<dbReference type="GO" id="GO:0016829">
    <property type="term" value="F:lyase activity"/>
    <property type="evidence" value="ECO:0007669"/>
    <property type="project" value="UniProtKB-KW"/>
</dbReference>
<accession>A0A146G8I5</accession>
<dbReference type="Gene3D" id="1.10.10.1710">
    <property type="entry name" value="Deoxyribodipyrimidine photolyase-related"/>
    <property type="match status" value="1"/>
</dbReference>
<name>A0A146G8I5_TERSA</name>
<reference evidence="3" key="1">
    <citation type="journal article" date="2017" name="Genome Announc.">
        <title>Draft Genome Sequence of Terrimicrobium sacchariphilum NM-5T, a Facultative Anaerobic Soil Bacterium of the Class Spartobacteria.</title>
        <authorList>
            <person name="Qiu Y.L."/>
            <person name="Tourlousse D.M."/>
            <person name="Matsuura N."/>
            <person name="Ohashi A."/>
            <person name="Sekiguchi Y."/>
        </authorList>
    </citation>
    <scope>NUCLEOTIDE SEQUENCE [LARGE SCALE GENOMIC DNA]</scope>
    <source>
        <strain evidence="3">NM-5</strain>
    </source>
</reference>
<dbReference type="EMBL" id="BDCO01000002">
    <property type="protein sequence ID" value="GAT33613.1"/>
    <property type="molecule type" value="Genomic_DNA"/>
</dbReference>
<keyword evidence="3" id="KW-1185">Reference proteome</keyword>
<dbReference type="RefSeq" id="WP_075079327.1">
    <property type="nucleotide sequence ID" value="NZ_BDCO01000002.1"/>
</dbReference>
<dbReference type="InterPro" id="IPR005101">
    <property type="entry name" value="Cryptochr/Photolyase_FAD-bd"/>
</dbReference>
<evidence type="ECO:0000313" key="2">
    <source>
        <dbReference type="EMBL" id="GAT33613.1"/>
    </source>
</evidence>
<evidence type="ECO:0000259" key="1">
    <source>
        <dbReference type="Pfam" id="PF03441"/>
    </source>
</evidence>
<comment type="caution">
    <text evidence="2">The sequence shown here is derived from an EMBL/GenBank/DDBJ whole genome shotgun (WGS) entry which is preliminary data.</text>
</comment>
<dbReference type="STRING" id="690879.TSACC_22030"/>
<dbReference type="InParanoid" id="A0A146G8I5"/>
<gene>
    <name evidence="2" type="ORF">TSACC_22030</name>
</gene>
<dbReference type="PANTHER" id="PTHR38657">
    <property type="entry name" value="SLR1343 PROTEIN"/>
    <property type="match status" value="1"/>
</dbReference>
<dbReference type="Gene3D" id="3.40.50.620">
    <property type="entry name" value="HUPs"/>
    <property type="match status" value="1"/>
</dbReference>
<dbReference type="Gene3D" id="1.25.40.80">
    <property type="match status" value="1"/>
</dbReference>
<protein>
    <submittedName>
        <fullName evidence="2">Deoxyribodipyrimidine photolyase-related protein</fullName>
    </submittedName>
</protein>
<dbReference type="OrthoDB" id="5288100at2"/>
<evidence type="ECO:0000313" key="3">
    <source>
        <dbReference type="Proteomes" id="UP000076023"/>
    </source>
</evidence>
<dbReference type="Proteomes" id="UP000076023">
    <property type="component" value="Unassembled WGS sequence"/>
</dbReference>
<dbReference type="Pfam" id="PF03441">
    <property type="entry name" value="FAD_binding_7"/>
    <property type="match status" value="1"/>
</dbReference>
<organism evidence="2 3">
    <name type="scientific">Terrimicrobium sacchariphilum</name>
    <dbReference type="NCBI Taxonomy" id="690879"/>
    <lineage>
        <taxon>Bacteria</taxon>
        <taxon>Pseudomonadati</taxon>
        <taxon>Verrucomicrobiota</taxon>
        <taxon>Terrimicrobiia</taxon>
        <taxon>Terrimicrobiales</taxon>
        <taxon>Terrimicrobiaceae</taxon>
        <taxon>Terrimicrobium</taxon>
    </lineage>
</organism>
<dbReference type="PANTHER" id="PTHR38657:SF1">
    <property type="entry name" value="SLR1343 PROTEIN"/>
    <property type="match status" value="1"/>
</dbReference>
<dbReference type="SUPFAM" id="SSF48173">
    <property type="entry name" value="Cryptochrome/photolyase FAD-binding domain"/>
    <property type="match status" value="1"/>
</dbReference>
<sequence>MECVLIFPHQLFDPHPAIGPGRKIFMLEDPLFMGTDERWPMRMHRQKVILHRSSMQAYASRLETQGNSVNYLACPSGTGRTESILESALPAQTVGLHVADPVDEILSRRLHRICERKGWRLKVHDTPAFLSPASFLDECFGGRQKPFMARFYQRQRVRMGLLVSPEGKPLGGKWSYDEENRRRLPAHEPVAPAPWLPRNRLAPDLLEEIGRFFPKASGVPAPFVYPSTHEEASEWLDEFLERRLLRFGDYEDAISAKYAVIFHSVLTPALNVGLLTPGQIVERTLRVAQAKRTPLNSLEGFIRQIVGWREFIRAMYVRGGNSMRGQNFWGFSRRMPKAFYNGTTGIEPVDTVVERLLETGYCHHIERLMLLGNIMLLCRIHPDEVYRWFMEMFVDSYDWVMVPNVYGMSQFADGGGFTTKPYLSGSNYLLKMSDFRRGPWCAIWDALFWTFIADYKDVFLANPRMNMMARLVEKQGAKLGEQRRIAERFISSLE</sequence>
<dbReference type="Gene3D" id="1.10.579.10">
    <property type="entry name" value="DNA Cyclobutane Dipyrimidine Photolyase, subunit A, domain 3"/>
    <property type="match status" value="1"/>
</dbReference>
<proteinExistence type="predicted"/>
<dbReference type="AlphaFoldDB" id="A0A146G8I5"/>
<feature type="domain" description="Cryptochrome/DNA photolyase FAD-binding" evidence="1">
    <location>
        <begin position="307"/>
        <end position="422"/>
    </location>
</feature>
<dbReference type="InterPro" id="IPR014729">
    <property type="entry name" value="Rossmann-like_a/b/a_fold"/>
</dbReference>
<dbReference type="InterPro" id="IPR052551">
    <property type="entry name" value="UV-DNA_repair_photolyase"/>
</dbReference>